<evidence type="ECO:0000313" key="2">
    <source>
        <dbReference type="EMBL" id="ESK52324.1"/>
    </source>
</evidence>
<protein>
    <submittedName>
        <fullName evidence="2">Uncharacterized protein</fullName>
    </submittedName>
</protein>
<reference evidence="2 3" key="1">
    <citation type="submission" date="2013-10" db="EMBL/GenBank/DDBJ databases">
        <title>The Genome Sequence of Acinetobacter brisouii CIP 110357.</title>
        <authorList>
            <consortium name="The Broad Institute Genomics Platform"/>
            <consortium name="The Broad Institute Genome Sequencing Center for Infectious Disease"/>
            <person name="Cerqueira G."/>
            <person name="Feldgarden M."/>
            <person name="Courvalin P."/>
            <person name="Grillot-Courvalin C."/>
            <person name="Clermont D."/>
            <person name="Rocha E."/>
            <person name="Yoon E.-J."/>
            <person name="Nemec A."/>
            <person name="Young S.K."/>
            <person name="Zeng Q."/>
            <person name="Gargeya S."/>
            <person name="Fitzgerald M."/>
            <person name="Abouelleil A."/>
            <person name="Alvarado L."/>
            <person name="Berlin A.M."/>
            <person name="Chapman S.B."/>
            <person name="Gainer-Dewar J."/>
            <person name="Goldberg J."/>
            <person name="Gnerre S."/>
            <person name="Griggs A."/>
            <person name="Gujja S."/>
            <person name="Hansen M."/>
            <person name="Howarth C."/>
            <person name="Imamovic A."/>
            <person name="Ireland A."/>
            <person name="Larimer J."/>
            <person name="McCowan C."/>
            <person name="Murphy C."/>
            <person name="Pearson M."/>
            <person name="Poon T.W."/>
            <person name="Priest M."/>
            <person name="Roberts A."/>
            <person name="Saif S."/>
            <person name="Shea T."/>
            <person name="Sykes S."/>
            <person name="Wortman J."/>
            <person name="Nusbaum C."/>
            <person name="Birren B."/>
        </authorList>
    </citation>
    <scope>NUCLEOTIDE SEQUENCE [LARGE SCALE GENOMIC DNA]</scope>
    <source>
        <strain evidence="2 3">CIP 110357</strain>
    </source>
</reference>
<evidence type="ECO:0000313" key="3">
    <source>
        <dbReference type="Proteomes" id="UP000018418"/>
    </source>
</evidence>
<proteinExistence type="predicted"/>
<dbReference type="RefSeq" id="WP_004903246.1">
    <property type="nucleotide sequence ID" value="NZ_BBTI01000004.1"/>
</dbReference>
<feature type="transmembrane region" description="Helical" evidence="1">
    <location>
        <begin position="36"/>
        <end position="54"/>
    </location>
</feature>
<keyword evidence="1" id="KW-0812">Transmembrane</keyword>
<comment type="caution">
    <text evidence="2">The sequence shown here is derived from an EMBL/GenBank/DDBJ whole genome shotgun (WGS) entry which is preliminary data.</text>
</comment>
<organism evidence="2 3">
    <name type="scientific">Acinetobacter brisouii CIP 110357</name>
    <dbReference type="NCBI Taxonomy" id="1341683"/>
    <lineage>
        <taxon>Bacteria</taxon>
        <taxon>Pseudomonadati</taxon>
        <taxon>Pseudomonadota</taxon>
        <taxon>Gammaproteobacteria</taxon>
        <taxon>Moraxellales</taxon>
        <taxon>Moraxellaceae</taxon>
        <taxon>Acinetobacter</taxon>
    </lineage>
</organism>
<sequence>MLQFWYSERCTRNVKLMITIAICVMTMLLSKVSALPSIWVGICVAVGVFMHLIYQFAARRPYTKLLVWILPLGGLTALGLQPSNALWAWLGQGLGFMILGLFIMSIYQNRAKRFD</sequence>
<dbReference type="AlphaFoldDB" id="V2VX74"/>
<feature type="transmembrane region" description="Helical" evidence="1">
    <location>
        <begin position="86"/>
        <end position="107"/>
    </location>
</feature>
<gene>
    <name evidence="2" type="ORF">P255_00475</name>
</gene>
<dbReference type="Proteomes" id="UP000018418">
    <property type="component" value="Unassembled WGS sequence"/>
</dbReference>
<evidence type="ECO:0000256" key="1">
    <source>
        <dbReference type="SAM" id="Phobius"/>
    </source>
</evidence>
<dbReference type="EMBL" id="AYEU01000003">
    <property type="protein sequence ID" value="ESK52324.1"/>
    <property type="molecule type" value="Genomic_DNA"/>
</dbReference>
<feature type="transmembrane region" description="Helical" evidence="1">
    <location>
        <begin position="61"/>
        <end position="80"/>
    </location>
</feature>
<keyword evidence="3" id="KW-1185">Reference proteome</keyword>
<keyword evidence="1" id="KW-0472">Membrane</keyword>
<dbReference type="OrthoDB" id="6713141at2"/>
<dbReference type="HOGENOM" id="CLU_143284_0_0_6"/>
<accession>V2VX74</accession>
<name>V2VX74_9GAMM</name>
<dbReference type="PATRIC" id="fig|1341683.3.peg.465"/>
<dbReference type="STRING" id="396323.VH98_13760"/>
<keyword evidence="1" id="KW-1133">Transmembrane helix</keyword>
<feature type="transmembrane region" description="Helical" evidence="1">
    <location>
        <begin position="12"/>
        <end position="30"/>
    </location>
</feature>